<name>A0A6J7WM45_9CAUD</name>
<reference evidence="1" key="1">
    <citation type="submission" date="2020-05" db="EMBL/GenBank/DDBJ databases">
        <authorList>
            <person name="Chiriac C."/>
            <person name="Salcher M."/>
            <person name="Ghai R."/>
            <person name="Kavagutti S V."/>
        </authorList>
    </citation>
    <scope>NUCLEOTIDE SEQUENCE</scope>
</reference>
<protein>
    <submittedName>
        <fullName evidence="1">Uncharacterized protein</fullName>
    </submittedName>
</protein>
<dbReference type="EMBL" id="LR798256">
    <property type="protein sequence ID" value="CAB5217858.1"/>
    <property type="molecule type" value="Genomic_DNA"/>
</dbReference>
<sequence length="162" mass="18194">MENKTHFKKLRNPSYIGSYELMVGANSVELNVTIERAVKEMVQNGDKKEEAMVIYLKGHKPMIVNSTNAKNISKALNSPYIEDWVGKEITLYVAKIRAFGENVDALRVKTVTSIKQLPTLEINTPNFEAVKTALSSGKFTIEQVKSKYQVSESVQKLLENGK</sequence>
<accession>A0A6J7WM45</accession>
<organism evidence="1">
    <name type="scientific">uncultured Caudovirales phage</name>
    <dbReference type="NCBI Taxonomy" id="2100421"/>
    <lineage>
        <taxon>Viruses</taxon>
        <taxon>Duplodnaviria</taxon>
        <taxon>Heunggongvirae</taxon>
        <taxon>Uroviricota</taxon>
        <taxon>Caudoviricetes</taxon>
        <taxon>Peduoviridae</taxon>
        <taxon>Maltschvirus</taxon>
        <taxon>Maltschvirus maltsch</taxon>
    </lineage>
</organism>
<proteinExistence type="predicted"/>
<gene>
    <name evidence="1" type="ORF">UFOVP207_36</name>
</gene>
<evidence type="ECO:0000313" key="1">
    <source>
        <dbReference type="EMBL" id="CAB5217858.1"/>
    </source>
</evidence>